<sequence length="293" mass="32934">MTQIQRFRSTWGIERGDNYANWQRWFPILKAQGYVGIEVDIAPLPDIATIRRLADEAGLEIIVMVHSEWPCYAGPKPVGLTPKDHLKNYRAQLEIAKTLRPVKINAHSGDDGWSVDQAVEFFEGTFAIDAELGFAGLVSHETHRNRVFFSPYLTAQVLKRVPSLQVTADFSHFVVVCERLLDQGEEDRELLRTIIPRVTHIHARMGTTQSSQCPDPTNPIFAAERKFFEESWKQIVGSLATKRSAPVTFVPEYGPFPYHPFGSVATFSDVADSEGQRLQTLFESFASNPAASL</sequence>
<gene>
    <name evidence="1" type="ORF">BDV25DRAFT_128146</name>
</gene>
<evidence type="ECO:0000313" key="2">
    <source>
        <dbReference type="Proteomes" id="UP000325780"/>
    </source>
</evidence>
<proteinExistence type="predicted"/>
<reference evidence="1 2" key="1">
    <citation type="submission" date="2019-04" db="EMBL/GenBank/DDBJ databases">
        <title>Friends and foes A comparative genomics study of 23 Aspergillus species from section Flavi.</title>
        <authorList>
            <consortium name="DOE Joint Genome Institute"/>
            <person name="Kjaerbolling I."/>
            <person name="Vesth T."/>
            <person name="Frisvad J.C."/>
            <person name="Nybo J.L."/>
            <person name="Theobald S."/>
            <person name="Kildgaard S."/>
            <person name="Isbrandt T."/>
            <person name="Kuo A."/>
            <person name="Sato A."/>
            <person name="Lyhne E.K."/>
            <person name="Kogle M.E."/>
            <person name="Wiebenga A."/>
            <person name="Kun R.S."/>
            <person name="Lubbers R.J."/>
            <person name="Makela M.R."/>
            <person name="Barry K."/>
            <person name="Chovatia M."/>
            <person name="Clum A."/>
            <person name="Daum C."/>
            <person name="Haridas S."/>
            <person name="He G."/>
            <person name="LaButti K."/>
            <person name="Lipzen A."/>
            <person name="Mondo S."/>
            <person name="Riley R."/>
            <person name="Salamov A."/>
            <person name="Simmons B.A."/>
            <person name="Magnuson J.K."/>
            <person name="Henrissat B."/>
            <person name="Mortensen U.H."/>
            <person name="Larsen T.O."/>
            <person name="Devries R.P."/>
            <person name="Grigoriev I.V."/>
            <person name="Machida M."/>
            <person name="Baker S.E."/>
            <person name="Andersen M.R."/>
        </authorList>
    </citation>
    <scope>NUCLEOTIDE SEQUENCE [LARGE SCALE GENOMIC DNA]</scope>
    <source>
        <strain evidence="1 2">IBT 18842</strain>
    </source>
</reference>
<dbReference type="EMBL" id="ML742056">
    <property type="protein sequence ID" value="KAE8152252.1"/>
    <property type="molecule type" value="Genomic_DNA"/>
</dbReference>
<evidence type="ECO:0008006" key="3">
    <source>
        <dbReference type="Google" id="ProtNLM"/>
    </source>
</evidence>
<dbReference type="Proteomes" id="UP000325780">
    <property type="component" value="Unassembled WGS sequence"/>
</dbReference>
<protein>
    <recommendedName>
        <fullName evidence="3">Xylose isomerase-like TIM barrel domain-containing protein</fullName>
    </recommendedName>
</protein>
<dbReference type="OrthoDB" id="9971575at2759"/>
<name>A0A5N6U0Z2_ASPAV</name>
<dbReference type="AlphaFoldDB" id="A0A5N6U0Z2"/>
<dbReference type="Gene3D" id="3.20.20.150">
    <property type="entry name" value="Divalent-metal-dependent TIM barrel enzymes"/>
    <property type="match status" value="1"/>
</dbReference>
<evidence type="ECO:0000313" key="1">
    <source>
        <dbReference type="EMBL" id="KAE8152252.1"/>
    </source>
</evidence>
<keyword evidence="2" id="KW-1185">Reference proteome</keyword>
<dbReference type="SUPFAM" id="SSF51658">
    <property type="entry name" value="Xylose isomerase-like"/>
    <property type="match status" value="1"/>
</dbReference>
<accession>A0A5N6U0Z2</accession>
<dbReference type="InterPro" id="IPR036237">
    <property type="entry name" value="Xyl_isomerase-like_sf"/>
</dbReference>
<organism evidence="1 2">
    <name type="scientific">Aspergillus avenaceus</name>
    <dbReference type="NCBI Taxonomy" id="36643"/>
    <lineage>
        <taxon>Eukaryota</taxon>
        <taxon>Fungi</taxon>
        <taxon>Dikarya</taxon>
        <taxon>Ascomycota</taxon>
        <taxon>Pezizomycotina</taxon>
        <taxon>Eurotiomycetes</taxon>
        <taxon>Eurotiomycetidae</taxon>
        <taxon>Eurotiales</taxon>
        <taxon>Aspergillaceae</taxon>
        <taxon>Aspergillus</taxon>
        <taxon>Aspergillus subgen. Circumdati</taxon>
    </lineage>
</organism>